<keyword evidence="1" id="KW-0812">Transmembrane</keyword>
<keyword evidence="1" id="KW-1133">Transmembrane helix</keyword>
<dbReference type="Proteomes" id="UP000184020">
    <property type="component" value="Unassembled WGS sequence"/>
</dbReference>
<proteinExistence type="predicted"/>
<sequence length="43" mass="5114">MNYYIIIPVIIAAIALIVFLIKSNQKDKQEYIKFLKNDFQKKP</sequence>
<evidence type="ECO:0000256" key="1">
    <source>
        <dbReference type="SAM" id="Phobius"/>
    </source>
</evidence>
<reference evidence="3" key="1">
    <citation type="submission" date="2016-11" db="EMBL/GenBank/DDBJ databases">
        <authorList>
            <person name="Varghese N."/>
            <person name="Submissions S."/>
        </authorList>
    </citation>
    <scope>NUCLEOTIDE SEQUENCE [LARGE SCALE GENOMIC DNA]</scope>
    <source>
        <strain evidence="3">DSM 17659</strain>
    </source>
</reference>
<keyword evidence="1" id="KW-0472">Membrane</keyword>
<keyword evidence="3" id="KW-1185">Reference proteome</keyword>
<dbReference type="RefSeq" id="WP_262987408.1">
    <property type="nucleotide sequence ID" value="NZ_FQWF01000012.1"/>
</dbReference>
<gene>
    <name evidence="2" type="ORF">SAMN05444372_11290</name>
</gene>
<accession>A0A1M5P7E4</accession>
<feature type="transmembrane region" description="Helical" evidence="1">
    <location>
        <begin position="6"/>
        <end position="23"/>
    </location>
</feature>
<protein>
    <submittedName>
        <fullName evidence="2">Uncharacterized protein</fullName>
    </submittedName>
</protein>
<evidence type="ECO:0000313" key="2">
    <source>
        <dbReference type="EMBL" id="SHG97672.1"/>
    </source>
</evidence>
<name>A0A1M5P7E4_9FLAO</name>
<dbReference type="AlphaFoldDB" id="A0A1M5P7E4"/>
<dbReference type="EMBL" id="FQWF01000012">
    <property type="protein sequence ID" value="SHG97672.1"/>
    <property type="molecule type" value="Genomic_DNA"/>
</dbReference>
<evidence type="ECO:0000313" key="3">
    <source>
        <dbReference type="Proteomes" id="UP000184020"/>
    </source>
</evidence>
<organism evidence="2 3">
    <name type="scientific">Flavobacterium micromati</name>
    <dbReference type="NCBI Taxonomy" id="229205"/>
    <lineage>
        <taxon>Bacteria</taxon>
        <taxon>Pseudomonadati</taxon>
        <taxon>Bacteroidota</taxon>
        <taxon>Flavobacteriia</taxon>
        <taxon>Flavobacteriales</taxon>
        <taxon>Flavobacteriaceae</taxon>
        <taxon>Flavobacterium</taxon>
    </lineage>
</organism>